<dbReference type="AlphaFoldDB" id="A0A1M5BRU1"/>
<sequence>MEGKKNILFVYTTFSTFVRTDFNILSEKYEVVKYGFKPQKGLLKTAVQMARQFVFFLFNIWKFDAVFIWFADLHSFLPVLFAKVLKKKSIVVIGGYDVARIPEQNYGVFSNRLRGFCAIFSMNNCSLNLTVSSFVDRKVKWIAKKSTRKLLYNCVNLPVSGSSEKKKDLILTVGLIDSERTYYLKGIDTFVGLAALLPQYKFVIVGAEKRVKDALLGNSPANLHVAEPVNHGALNDYYKEAKIYCQLSRSESFGVAIVEAMNQGCFPLVTNVGGMPEIVKGYGIVVKRDLSEISGTIEKVIQNNTPVSSDLFKVALKPFLFEARKKRLLGVVNQLIKIE</sequence>
<keyword evidence="1 4" id="KW-0808">Transferase</keyword>
<dbReference type="PANTHER" id="PTHR46401:SF2">
    <property type="entry name" value="GLYCOSYLTRANSFERASE WBBK-RELATED"/>
    <property type="match status" value="1"/>
</dbReference>
<dbReference type="GO" id="GO:0016757">
    <property type="term" value="F:glycosyltransferase activity"/>
    <property type="evidence" value="ECO:0007669"/>
    <property type="project" value="InterPro"/>
</dbReference>
<keyword evidence="2" id="KW-1133">Transmembrane helix</keyword>
<keyword evidence="2" id="KW-0812">Transmembrane</keyword>
<dbReference type="CDD" id="cd03801">
    <property type="entry name" value="GT4_PimA-like"/>
    <property type="match status" value="1"/>
</dbReference>
<reference evidence="4 5" key="1">
    <citation type="submission" date="2016-11" db="EMBL/GenBank/DDBJ databases">
        <authorList>
            <person name="Jaros S."/>
            <person name="Januszkiewicz K."/>
            <person name="Wedrychowicz H."/>
        </authorList>
    </citation>
    <scope>NUCLEOTIDE SEQUENCE [LARGE SCALE GENOMIC DNA]</scope>
    <source>
        <strain evidence="4 5">DSM 26910</strain>
    </source>
</reference>
<dbReference type="SUPFAM" id="SSF53756">
    <property type="entry name" value="UDP-Glycosyltransferase/glycogen phosphorylase"/>
    <property type="match status" value="1"/>
</dbReference>
<feature type="transmembrane region" description="Helical" evidence="2">
    <location>
        <begin position="53"/>
        <end position="71"/>
    </location>
</feature>
<name>A0A1M5BRU1_9BACT</name>
<proteinExistence type="predicted"/>
<keyword evidence="5" id="KW-1185">Reference proteome</keyword>
<evidence type="ECO:0000313" key="5">
    <source>
        <dbReference type="Proteomes" id="UP000184164"/>
    </source>
</evidence>
<dbReference type="InterPro" id="IPR001296">
    <property type="entry name" value="Glyco_trans_1"/>
</dbReference>
<dbReference type="Pfam" id="PF00534">
    <property type="entry name" value="Glycos_transf_1"/>
    <property type="match status" value="1"/>
</dbReference>
<evidence type="ECO:0000259" key="3">
    <source>
        <dbReference type="Pfam" id="PF00534"/>
    </source>
</evidence>
<dbReference type="Gene3D" id="3.40.50.2000">
    <property type="entry name" value="Glycogen Phosphorylase B"/>
    <property type="match status" value="1"/>
</dbReference>
<evidence type="ECO:0000256" key="2">
    <source>
        <dbReference type="SAM" id="Phobius"/>
    </source>
</evidence>
<protein>
    <submittedName>
        <fullName evidence="4">Glycosyltransferase involved in cell wall bisynthesis</fullName>
    </submittedName>
</protein>
<dbReference type="STRING" id="1484053.SAMN05444274_105273"/>
<dbReference type="PANTHER" id="PTHR46401">
    <property type="entry name" value="GLYCOSYLTRANSFERASE WBBK-RELATED"/>
    <property type="match status" value="1"/>
</dbReference>
<evidence type="ECO:0000256" key="1">
    <source>
        <dbReference type="ARBA" id="ARBA00022679"/>
    </source>
</evidence>
<organism evidence="4 5">
    <name type="scientific">Mariniphaga anaerophila</name>
    <dbReference type="NCBI Taxonomy" id="1484053"/>
    <lineage>
        <taxon>Bacteria</taxon>
        <taxon>Pseudomonadati</taxon>
        <taxon>Bacteroidota</taxon>
        <taxon>Bacteroidia</taxon>
        <taxon>Marinilabiliales</taxon>
        <taxon>Prolixibacteraceae</taxon>
        <taxon>Mariniphaga</taxon>
    </lineage>
</organism>
<gene>
    <name evidence="4" type="ORF">SAMN05444274_105273</name>
</gene>
<dbReference type="EMBL" id="FQUM01000005">
    <property type="protein sequence ID" value="SHF45120.1"/>
    <property type="molecule type" value="Genomic_DNA"/>
</dbReference>
<evidence type="ECO:0000313" key="4">
    <source>
        <dbReference type="EMBL" id="SHF45120.1"/>
    </source>
</evidence>
<accession>A0A1M5BRU1</accession>
<feature type="domain" description="Glycosyl transferase family 1" evidence="3">
    <location>
        <begin position="165"/>
        <end position="304"/>
    </location>
</feature>
<dbReference type="Proteomes" id="UP000184164">
    <property type="component" value="Unassembled WGS sequence"/>
</dbReference>
<keyword evidence="2" id="KW-0472">Membrane</keyword>